<dbReference type="EMBL" id="LWCA01001614">
    <property type="protein sequence ID" value="OAF64788.1"/>
    <property type="molecule type" value="Genomic_DNA"/>
</dbReference>
<evidence type="ECO:0000259" key="6">
    <source>
        <dbReference type="Pfam" id="PF00063"/>
    </source>
</evidence>
<dbReference type="InterPro" id="IPR001609">
    <property type="entry name" value="Myosin_head_motor_dom-like"/>
</dbReference>
<evidence type="ECO:0000313" key="7">
    <source>
        <dbReference type="EMBL" id="OAF64788.1"/>
    </source>
</evidence>
<accession>A0A177AS16</accession>
<evidence type="ECO:0000256" key="2">
    <source>
        <dbReference type="ARBA" id="ARBA00022840"/>
    </source>
</evidence>
<dbReference type="PANTHER" id="PTHR13140:SF706">
    <property type="entry name" value="DILUTE CLASS UNCONVENTIONAL MYOSIN, ISOFORM C"/>
    <property type="match status" value="1"/>
</dbReference>
<keyword evidence="5" id="KW-0009">Actin-binding</keyword>
<organism evidence="7 8">
    <name type="scientific">Intoshia linei</name>
    <dbReference type="NCBI Taxonomy" id="1819745"/>
    <lineage>
        <taxon>Eukaryota</taxon>
        <taxon>Metazoa</taxon>
        <taxon>Spiralia</taxon>
        <taxon>Lophotrochozoa</taxon>
        <taxon>Mesozoa</taxon>
        <taxon>Orthonectida</taxon>
        <taxon>Rhopaluridae</taxon>
        <taxon>Intoshia</taxon>
    </lineage>
</organism>
<evidence type="ECO:0000256" key="5">
    <source>
        <dbReference type="ARBA" id="ARBA00023203"/>
    </source>
</evidence>
<dbReference type="GO" id="GO:0005737">
    <property type="term" value="C:cytoplasm"/>
    <property type="evidence" value="ECO:0007669"/>
    <property type="project" value="TreeGrafter"/>
</dbReference>
<keyword evidence="2" id="KW-0067">ATP-binding</keyword>
<dbReference type="GO" id="GO:0016020">
    <property type="term" value="C:membrane"/>
    <property type="evidence" value="ECO:0007669"/>
    <property type="project" value="TreeGrafter"/>
</dbReference>
<evidence type="ECO:0000256" key="4">
    <source>
        <dbReference type="ARBA" id="ARBA00023175"/>
    </source>
</evidence>
<comment type="caution">
    <text evidence="7">The sequence shown here is derived from an EMBL/GenBank/DDBJ whole genome shotgun (WGS) entry which is preliminary data.</text>
</comment>
<dbReference type="AlphaFoldDB" id="A0A177AS16"/>
<dbReference type="GO" id="GO:0051015">
    <property type="term" value="F:actin filament binding"/>
    <property type="evidence" value="ECO:0007669"/>
    <property type="project" value="TreeGrafter"/>
</dbReference>
<dbReference type="InterPro" id="IPR027417">
    <property type="entry name" value="P-loop_NTPase"/>
</dbReference>
<dbReference type="OrthoDB" id="10055605at2759"/>
<evidence type="ECO:0000256" key="3">
    <source>
        <dbReference type="ARBA" id="ARBA00023123"/>
    </source>
</evidence>
<keyword evidence="3" id="KW-0518">Myosin</keyword>
<evidence type="ECO:0000313" key="8">
    <source>
        <dbReference type="Proteomes" id="UP000078046"/>
    </source>
</evidence>
<dbReference type="GO" id="GO:0000146">
    <property type="term" value="F:microfilament motor activity"/>
    <property type="evidence" value="ECO:0007669"/>
    <property type="project" value="TreeGrafter"/>
</dbReference>
<proteinExistence type="predicted"/>
<protein>
    <recommendedName>
        <fullName evidence="6">Myosin motor domain-containing protein</fullName>
    </recommendedName>
</protein>
<dbReference type="Pfam" id="PF00063">
    <property type="entry name" value="Myosin_head"/>
    <property type="match status" value="1"/>
</dbReference>
<dbReference type="GO" id="GO:0007015">
    <property type="term" value="P:actin filament organization"/>
    <property type="evidence" value="ECO:0007669"/>
    <property type="project" value="TreeGrafter"/>
</dbReference>
<dbReference type="GO" id="GO:0016459">
    <property type="term" value="C:myosin complex"/>
    <property type="evidence" value="ECO:0007669"/>
    <property type="project" value="UniProtKB-KW"/>
</dbReference>
<gene>
    <name evidence="7" type="ORF">A3Q56_07504</name>
</gene>
<dbReference type="Proteomes" id="UP000078046">
    <property type="component" value="Unassembled WGS sequence"/>
</dbReference>
<sequence length="532" mass="61391">MVKEEIKKGDNSIKKEKVKKEKTEKCKIKLRRFTYAKNVNQYIKTGYGNALETILEDPILSGFREKQFLNHRLSSVENSKSQKQYTSSGLNRKSNFVGAKEKYDTLNDLYEKSKLKNETKCRKLKNIYINALESLMSKKGSNETTENVDMRRFSTCSNPESETGIIYTPSDVNVEIDQNLFKARRDVINLIEGDPNRWSTDRFGSINSSLSSLSSGNSIISEAMDKYQSKDDCSTSMCSVASSNYKKGNFATFDVDVNIKKIKNRNSAQINNLPNKQAIIHQKFRQRSNSFSYKNKQINILLDSSSTIEKNHSSSDYFKTLFDNQILEKCILTRTCKSNEAVINFIRKRFHLNLVYTWLDDSMNTLLFINPYCWLPHYNPVFCRKYDSTSQINNNDFIFHGAKSKDYYNFGNTHFKKKFHLLPHIFAVAQKTYNNLVRTGNSQLIIVTGEAASGKSFTIQLLLAQFRTIGQYKARNTSNIIQKSIMSQKNFNSEKMCQDFNSKLLGFIRILESKDLQLFLKSYESFSKSETK</sequence>
<keyword evidence="1" id="KW-0547">Nucleotide-binding</keyword>
<dbReference type="GO" id="GO:0005524">
    <property type="term" value="F:ATP binding"/>
    <property type="evidence" value="ECO:0007669"/>
    <property type="project" value="UniProtKB-KW"/>
</dbReference>
<keyword evidence="8" id="KW-1185">Reference proteome</keyword>
<dbReference type="Gene3D" id="3.40.850.10">
    <property type="entry name" value="Kinesin motor domain"/>
    <property type="match status" value="1"/>
</dbReference>
<name>A0A177AS16_9BILA</name>
<dbReference type="SUPFAM" id="SSF52540">
    <property type="entry name" value="P-loop containing nucleoside triphosphate hydrolases"/>
    <property type="match status" value="1"/>
</dbReference>
<reference evidence="7 8" key="1">
    <citation type="submission" date="2016-04" db="EMBL/GenBank/DDBJ databases">
        <title>The genome of Intoshia linei affirms orthonectids as highly simplified spiralians.</title>
        <authorList>
            <person name="Mikhailov K.V."/>
            <person name="Slusarev G.S."/>
            <person name="Nikitin M.A."/>
            <person name="Logacheva M.D."/>
            <person name="Penin A."/>
            <person name="Aleoshin V."/>
            <person name="Panchin Y.V."/>
        </authorList>
    </citation>
    <scope>NUCLEOTIDE SEQUENCE [LARGE SCALE GENOMIC DNA]</scope>
    <source>
        <strain evidence="7">Intl2013</strain>
        <tissue evidence="7">Whole animal</tissue>
    </source>
</reference>
<evidence type="ECO:0000256" key="1">
    <source>
        <dbReference type="ARBA" id="ARBA00022741"/>
    </source>
</evidence>
<feature type="domain" description="Myosin motor" evidence="6">
    <location>
        <begin position="337"/>
        <end position="487"/>
    </location>
</feature>
<feature type="non-terminal residue" evidence="7">
    <location>
        <position position="532"/>
    </location>
</feature>
<dbReference type="InterPro" id="IPR036961">
    <property type="entry name" value="Kinesin_motor_dom_sf"/>
</dbReference>
<dbReference type="PANTHER" id="PTHR13140">
    <property type="entry name" value="MYOSIN"/>
    <property type="match status" value="1"/>
</dbReference>
<keyword evidence="4" id="KW-0505">Motor protein</keyword>